<name>A0A9D1LNV4_9FIRM</name>
<accession>A0A9D1LNV4</accession>
<comment type="caution">
    <text evidence="3">The sequence shown here is derived from an EMBL/GenBank/DDBJ whole genome shotgun (WGS) entry which is preliminary data.</text>
</comment>
<dbReference type="PROSITE" id="PS51257">
    <property type="entry name" value="PROKAR_LIPOPROTEIN"/>
    <property type="match status" value="1"/>
</dbReference>
<protein>
    <submittedName>
        <fullName evidence="3">Uncharacterized protein</fullName>
    </submittedName>
</protein>
<reference evidence="3" key="2">
    <citation type="journal article" date="2021" name="PeerJ">
        <title>Extensive microbial diversity within the chicken gut microbiome revealed by metagenomics and culture.</title>
        <authorList>
            <person name="Gilroy R."/>
            <person name="Ravi A."/>
            <person name="Getino M."/>
            <person name="Pursley I."/>
            <person name="Horton D.L."/>
            <person name="Alikhan N.F."/>
            <person name="Baker D."/>
            <person name="Gharbi K."/>
            <person name="Hall N."/>
            <person name="Watson M."/>
            <person name="Adriaenssens E.M."/>
            <person name="Foster-Nyarko E."/>
            <person name="Jarju S."/>
            <person name="Secka A."/>
            <person name="Antonio M."/>
            <person name="Oren A."/>
            <person name="Chaudhuri R.R."/>
            <person name="La Ragione R."/>
            <person name="Hildebrand F."/>
            <person name="Pallen M.J."/>
        </authorList>
    </citation>
    <scope>NUCLEOTIDE SEQUENCE</scope>
    <source>
        <strain evidence="3">ChiGjej1B1-22543</strain>
    </source>
</reference>
<dbReference type="Proteomes" id="UP000824070">
    <property type="component" value="Unassembled WGS sequence"/>
</dbReference>
<feature type="chain" id="PRO_5039422976" evidence="2">
    <location>
        <begin position="21"/>
        <end position="906"/>
    </location>
</feature>
<dbReference type="EMBL" id="DVMV01000023">
    <property type="protein sequence ID" value="HIU45301.1"/>
    <property type="molecule type" value="Genomic_DNA"/>
</dbReference>
<feature type="signal peptide" evidence="2">
    <location>
        <begin position="1"/>
        <end position="20"/>
    </location>
</feature>
<keyword evidence="2" id="KW-0732">Signal</keyword>
<evidence type="ECO:0000313" key="3">
    <source>
        <dbReference type="EMBL" id="HIU45301.1"/>
    </source>
</evidence>
<sequence length="906" mass="95146">MKTNKLKLLVLAAASLAVVACGPTTTTTDSTGTSTPPSSTQTSTSESTSGSTSLSTTIPVVTHTVTVAAGEGYTATLDHADGVYEEGETVTVSITVTAVGMTVDEVKAGETAATVIVEEDGTYTATFTLGTEDTEVTITLKAKEYSIGTPAILGDMASYYITGVTFSAADQTKVAYGTDVTVTVLFDQESGASASDIAGAIVYINGVGKALTPDESSLVGSGWSAGYTKATATFTMPAEDVEIAIFMGYAYLSEDQASGFTLKVEENEYVTVYGAAEGVYYEQISLLYVAEPGYKVTGWEYSNDGGKTWEAFTGFYSGSNTGTMSTYSVGTGEVLLRVVGEYVGSAPITYTNADKVVTTGTGELPTAATIGETITIGYMGADGYSITDAATIEGVDPEDIITNYEDWGGEWQLSFVMPENEVTITFSVGENGTLSYEPNEHVTSVEFRDSSWSGNVITSAAAGAYVYAYVTVEEGYTLVSGSVNGGEAIEAGSDYEGNAYIAFAMPSDGSDAVLTLNVGQNHSISYNESEDYSLTFTVDYVTAEQAAAGQTVDFTLRPASVFITPTKLTLDGEDITFTKSSYGNSYTGSFTMPDHDAVLNVEVAKEEGHTLTLTLDDNKALIDDLEITGGSSLDLIGVASGTETLTGEFLVGETLSIDLTTIASDTLTPELYLVKGSEEEKLEPTDISLYDTDPATIGYEYANVTLTEDITGFALRYATKAAASATLTAKDEGGADLAIDGLTYTLNGITTYETIDALSAAIKVGDLLTINLPAAPADRAYNLTVKAGEAELEPISGTTYLVTGPVDISIERIVSYALTINDGSSGRISVNISYDGEYYYGSFDGLELGKTMELTFSAYYLGGNTYTVTITNGDEEPTTLQVLEAYEDYTATITVAGSVTIDIVAD</sequence>
<reference evidence="3" key="1">
    <citation type="submission" date="2020-10" db="EMBL/GenBank/DDBJ databases">
        <authorList>
            <person name="Gilroy R."/>
        </authorList>
    </citation>
    <scope>NUCLEOTIDE SEQUENCE</scope>
    <source>
        <strain evidence="3">ChiGjej1B1-22543</strain>
    </source>
</reference>
<proteinExistence type="predicted"/>
<gene>
    <name evidence="3" type="ORF">IAC52_03275</name>
</gene>
<feature type="region of interest" description="Disordered" evidence="1">
    <location>
        <begin position="24"/>
        <end position="56"/>
    </location>
</feature>
<evidence type="ECO:0000256" key="2">
    <source>
        <dbReference type="SAM" id="SignalP"/>
    </source>
</evidence>
<evidence type="ECO:0000313" key="4">
    <source>
        <dbReference type="Proteomes" id="UP000824070"/>
    </source>
</evidence>
<organism evidence="3 4">
    <name type="scientific">Candidatus Alloenteromonas pullicola</name>
    <dbReference type="NCBI Taxonomy" id="2840784"/>
    <lineage>
        <taxon>Bacteria</taxon>
        <taxon>Bacillati</taxon>
        <taxon>Bacillota</taxon>
        <taxon>Bacillota incertae sedis</taxon>
        <taxon>Candidatus Alloenteromonas</taxon>
    </lineage>
</organism>
<evidence type="ECO:0000256" key="1">
    <source>
        <dbReference type="SAM" id="MobiDB-lite"/>
    </source>
</evidence>
<dbReference type="AlphaFoldDB" id="A0A9D1LNV4"/>